<evidence type="ECO:0000256" key="2">
    <source>
        <dbReference type="SAM" id="Phobius"/>
    </source>
</evidence>
<feature type="transmembrane region" description="Helical" evidence="2">
    <location>
        <begin position="20"/>
        <end position="39"/>
    </location>
</feature>
<gene>
    <name evidence="3" type="ORF">GCM10025867_11200</name>
</gene>
<dbReference type="EMBL" id="AP027732">
    <property type="protein sequence ID" value="BDZ48879.1"/>
    <property type="molecule type" value="Genomic_DNA"/>
</dbReference>
<feature type="region of interest" description="Disordered" evidence="1">
    <location>
        <begin position="137"/>
        <end position="162"/>
    </location>
</feature>
<keyword evidence="2" id="KW-0472">Membrane</keyword>
<accession>A0ABM8GKG6</accession>
<reference evidence="4" key="1">
    <citation type="journal article" date="2019" name="Int. J. Syst. Evol. Microbiol.">
        <title>The Global Catalogue of Microorganisms (GCM) 10K type strain sequencing project: providing services to taxonomists for standard genome sequencing and annotation.</title>
        <authorList>
            <consortium name="The Broad Institute Genomics Platform"/>
            <consortium name="The Broad Institute Genome Sequencing Center for Infectious Disease"/>
            <person name="Wu L."/>
            <person name="Ma J."/>
        </authorList>
    </citation>
    <scope>NUCLEOTIDE SEQUENCE [LARGE SCALE GENOMIC DNA]</scope>
    <source>
        <strain evidence="4">NBRC 108728</strain>
    </source>
</reference>
<proteinExistence type="predicted"/>
<name>A0ABM8GKG6_9MICO</name>
<protein>
    <submittedName>
        <fullName evidence="3">Uncharacterized protein</fullName>
    </submittedName>
</protein>
<sequence length="162" mass="17306">MRPPPTVFDPGVTLTAPRTATIALLFLLFTFLTTALGVYQHRQGALTLEGNSLYSPSAVAVDADAEHVVNALAERGSSGRVFLRLTDDGRVRALSSIGSPGRPLLSTPGSNQQLTMITSHSSGLLCPFDVRRRTTTSYTTARGMRSKDASGSRRRASSPTRS</sequence>
<keyword evidence="2" id="KW-1133">Transmembrane helix</keyword>
<evidence type="ECO:0000313" key="4">
    <source>
        <dbReference type="Proteomes" id="UP001321486"/>
    </source>
</evidence>
<dbReference type="Proteomes" id="UP001321486">
    <property type="component" value="Chromosome"/>
</dbReference>
<keyword evidence="2" id="KW-0812">Transmembrane</keyword>
<evidence type="ECO:0000313" key="3">
    <source>
        <dbReference type="EMBL" id="BDZ48879.1"/>
    </source>
</evidence>
<keyword evidence="4" id="KW-1185">Reference proteome</keyword>
<organism evidence="3 4">
    <name type="scientific">Frondihabitans sucicola</name>
    <dbReference type="NCBI Taxonomy" id="1268041"/>
    <lineage>
        <taxon>Bacteria</taxon>
        <taxon>Bacillati</taxon>
        <taxon>Actinomycetota</taxon>
        <taxon>Actinomycetes</taxon>
        <taxon>Micrococcales</taxon>
        <taxon>Microbacteriaceae</taxon>
        <taxon>Frondihabitans</taxon>
    </lineage>
</organism>
<evidence type="ECO:0000256" key="1">
    <source>
        <dbReference type="SAM" id="MobiDB-lite"/>
    </source>
</evidence>